<dbReference type="NCBIfam" id="TIGR01414">
    <property type="entry name" value="autotrans_barl"/>
    <property type="match status" value="1"/>
</dbReference>
<sequence length="736" mass="80893">MDIKADSSYGIFMNGANEVDINVTNDFNVDGSSGISNNGSEAITVKSTDGDTHIKARLYYGATAGSGDVNITAKSNIIEVGEETGFVSQFAGIRSGGANINVTATEGDNTITTGKNVTGVVSYLSDTGNATVTAAKNNTITAKRDGAYADAGTITIKALGDANKITADRNGLMATERVNNKTQKRYTGTITLDAAKSNTIKAGVNAMYAANGGVITVKSKEERSMMEGNVVAETKGQISADYNTSDSYLLGTVKTYYNGKTYNGKTTDSFTTLNFQNGGKWLVTGDSNVTNVDFSDGIINMTQNSKGNAHQVSIDNALNGSGTFMMDLKYLGNSVDTYKTASDSDFVYIHGGDGSTQQLAFTPGGDNLGSMHSGDKLYFAEIANGAANFASDTVTNANKSGIYDQQFMINSEGTSSNYKDWFITCLGNTINPNGDTPIASHHAGFALWRDDDTLLKRLGELRYSSPDEQVEDGIWARLIGKKLSYQHSDYGFVTHAKTLEVGYDKKKHTQDQKGTWWRGVALGHTWGRTDFNGGSGDNDFTDFKYYSTNIRQHDHYTDFVARIGRLDSDYDTTYGDHADYKNWAGSLSFEYGRKKKINKRNWYIEPQSQLTYSYIWGRDYTTKNGISVHQDDADSLVGRLGFVLSREFGDKRPDHNRLYFKASVLHEFLGGNDDYLYYNDTYLHDSTDLDGTWYILGAGFNADISDNCNFYFDIEKAYNSDIDLSYRVEGGFRWEW</sequence>
<dbReference type="InterPro" id="IPR036709">
    <property type="entry name" value="Autotransporte_beta_dom_sf"/>
</dbReference>
<dbReference type="PRINTS" id="PR01484">
    <property type="entry name" value="PRTACTNFAMLY"/>
</dbReference>
<organism evidence="2 3">
    <name type="scientific">Megasphaera hexanoica</name>
    <dbReference type="NCBI Taxonomy" id="1675036"/>
    <lineage>
        <taxon>Bacteria</taxon>
        <taxon>Bacillati</taxon>
        <taxon>Bacillota</taxon>
        <taxon>Negativicutes</taxon>
        <taxon>Veillonellales</taxon>
        <taxon>Veillonellaceae</taxon>
        <taxon>Megasphaera</taxon>
    </lineage>
</organism>
<feature type="domain" description="Autotransporter" evidence="1">
    <location>
        <begin position="467"/>
        <end position="736"/>
    </location>
</feature>
<protein>
    <submittedName>
        <fullName evidence="2">Autotransporter outer membrane beta-barrel domain-containing protein</fullName>
    </submittedName>
</protein>
<comment type="caution">
    <text evidence="2">The sequence shown here is derived from an EMBL/GenBank/DDBJ whole genome shotgun (WGS) entry which is preliminary data.</text>
</comment>
<dbReference type="SUPFAM" id="SSF103515">
    <property type="entry name" value="Autotransporter"/>
    <property type="match status" value="1"/>
</dbReference>
<proteinExistence type="predicted"/>
<evidence type="ECO:0000313" key="2">
    <source>
        <dbReference type="EMBL" id="MFG6274030.1"/>
    </source>
</evidence>
<dbReference type="SMART" id="SM00869">
    <property type="entry name" value="Autotransporter"/>
    <property type="match status" value="1"/>
</dbReference>
<evidence type="ECO:0000313" key="3">
    <source>
        <dbReference type="Proteomes" id="UP001605989"/>
    </source>
</evidence>
<dbReference type="Proteomes" id="UP001605989">
    <property type="component" value="Unassembled WGS sequence"/>
</dbReference>
<dbReference type="InterPro" id="IPR011050">
    <property type="entry name" value="Pectin_lyase_fold/virulence"/>
</dbReference>
<dbReference type="RefSeq" id="WP_394542132.1">
    <property type="nucleotide sequence ID" value="NZ_CP171361.1"/>
</dbReference>
<dbReference type="InterPro" id="IPR006315">
    <property type="entry name" value="OM_autotransptr_brl_dom"/>
</dbReference>
<name>A0ABW7DVI9_9FIRM</name>
<dbReference type="PROSITE" id="PS51208">
    <property type="entry name" value="AUTOTRANSPORTER"/>
    <property type="match status" value="1"/>
</dbReference>
<reference evidence="2 3" key="1">
    <citation type="submission" date="2024-10" db="EMBL/GenBank/DDBJ databases">
        <authorList>
            <person name="Sang B.-I."/>
            <person name="Prabhaharan D."/>
        </authorList>
    </citation>
    <scope>NUCLEOTIDE SEQUENCE [LARGE SCALE GENOMIC DNA]</scope>
    <source>
        <strain evidence="2 3">MH</strain>
    </source>
</reference>
<accession>A0ABW7DVI9</accession>
<dbReference type="EMBL" id="JBIEKR010000012">
    <property type="protein sequence ID" value="MFG6274030.1"/>
    <property type="molecule type" value="Genomic_DNA"/>
</dbReference>
<keyword evidence="3" id="KW-1185">Reference proteome</keyword>
<dbReference type="Pfam" id="PF03797">
    <property type="entry name" value="Autotransporter"/>
    <property type="match status" value="1"/>
</dbReference>
<dbReference type="InterPro" id="IPR005546">
    <property type="entry name" value="Autotransporte_beta"/>
</dbReference>
<dbReference type="Gene3D" id="2.160.20.20">
    <property type="match status" value="1"/>
</dbReference>
<dbReference type="Gene3D" id="2.40.128.130">
    <property type="entry name" value="Autotransporter beta-domain"/>
    <property type="match status" value="1"/>
</dbReference>
<dbReference type="InterPro" id="IPR012332">
    <property type="entry name" value="Autotransporter_pectin_lyase_C"/>
</dbReference>
<dbReference type="SUPFAM" id="SSF51126">
    <property type="entry name" value="Pectin lyase-like"/>
    <property type="match status" value="1"/>
</dbReference>
<gene>
    <name evidence="2" type="ORF">ACGTZG_12635</name>
</gene>
<evidence type="ECO:0000259" key="1">
    <source>
        <dbReference type="PROSITE" id="PS51208"/>
    </source>
</evidence>
<dbReference type="InterPro" id="IPR003991">
    <property type="entry name" value="Pertactin_virulence_factor"/>
</dbReference>